<dbReference type="OrthoDB" id="9812729at2"/>
<comment type="caution">
    <text evidence="4">The sequence shown here is derived from an EMBL/GenBank/DDBJ whole genome shotgun (WGS) entry which is preliminary data.</text>
</comment>
<gene>
    <name evidence="4" type="ORF">A7J15_04000</name>
</gene>
<dbReference type="EMBL" id="LXMD01000021">
    <property type="protein sequence ID" value="OCG74704.1"/>
    <property type="molecule type" value="Genomic_DNA"/>
</dbReference>
<name>A0A1B9NDS3_9MICO</name>
<keyword evidence="2" id="KW-0472">Membrane</keyword>
<dbReference type="PANTHER" id="PTHR34351:SF1">
    <property type="entry name" value="SLR1927 PROTEIN"/>
    <property type="match status" value="1"/>
</dbReference>
<evidence type="ECO:0000313" key="5">
    <source>
        <dbReference type="Proteomes" id="UP000093355"/>
    </source>
</evidence>
<protein>
    <recommendedName>
        <fullName evidence="3">DUF58 domain-containing protein</fullName>
    </recommendedName>
</protein>
<evidence type="ECO:0000259" key="3">
    <source>
        <dbReference type="Pfam" id="PF01882"/>
    </source>
</evidence>
<keyword evidence="2" id="KW-1133">Transmembrane helix</keyword>
<organism evidence="4 5">
    <name type="scientific">Microbacterium sediminis</name>
    <dbReference type="NCBI Taxonomy" id="904291"/>
    <lineage>
        <taxon>Bacteria</taxon>
        <taxon>Bacillati</taxon>
        <taxon>Actinomycetota</taxon>
        <taxon>Actinomycetes</taxon>
        <taxon>Micrococcales</taxon>
        <taxon>Microbacteriaceae</taxon>
        <taxon>Microbacterium</taxon>
    </lineage>
</organism>
<sequence length="468" mass="50952">MTEFRTRAPSSTTRRSATWGRTSTRTSTRTVGRTRTVGGTTRRGSNAIVTAVSWSAVEMRRAGEVLRRAWQWGLETITPAGWLVLVAAVAGTLVGWTLGWVEWLVAGLAGVALIAVTVPFLFGARAHDVTLRVDRDRVVAGGSATAEVVIRNDGARASLPGRIELPVGEGLIEVEVPFLRAGHEATRSLEIPTPRRGIIQVGPPVEVRSDPVGLFRRERAWEDRHQLYVHPRVETVPTTSAGLIRDLEGQPSRRIVDSDISFHAIREYVPGDSRRHVHWKSTAKTGRLMVRQYEETLRSRTAVILSVDPGDYLDEEEFELAVSAAASLGVRVLHDGRDLEIVTGVELPPVVPRGMQLVERIPSPSPRTMLDGFSGVDPRPRATPIEQIGDIVAEDDETVSLAFLIVGSVMPLRRIQRAALAFPGDTAVVAILCDEHARPRVQAVTGLTTVTIAAIQDLAGLLIRGAQS</sequence>
<feature type="domain" description="DUF58" evidence="3">
    <location>
        <begin position="265"/>
        <end position="337"/>
    </location>
</feature>
<dbReference type="AlphaFoldDB" id="A0A1B9NDS3"/>
<dbReference type="Pfam" id="PF01882">
    <property type="entry name" value="DUF58"/>
    <property type="match status" value="1"/>
</dbReference>
<keyword evidence="2" id="KW-0812">Transmembrane</keyword>
<dbReference type="PANTHER" id="PTHR34351">
    <property type="entry name" value="SLR1927 PROTEIN-RELATED"/>
    <property type="match status" value="1"/>
</dbReference>
<feature type="transmembrane region" description="Helical" evidence="2">
    <location>
        <begin position="77"/>
        <end position="97"/>
    </location>
</feature>
<dbReference type="RefSeq" id="WP_067024861.1">
    <property type="nucleotide sequence ID" value="NZ_JRNY01000002.1"/>
</dbReference>
<dbReference type="InterPro" id="IPR002881">
    <property type="entry name" value="DUF58"/>
</dbReference>
<reference evidence="4 5" key="1">
    <citation type="submission" date="2016-05" db="EMBL/GenBank/DDBJ databases">
        <authorList>
            <person name="Lavstsen T."/>
            <person name="Jespersen J.S."/>
        </authorList>
    </citation>
    <scope>NUCLEOTIDE SEQUENCE [LARGE SCALE GENOMIC DNA]</scope>
    <source>
        <strain evidence="4 5">YLB-01</strain>
    </source>
</reference>
<keyword evidence="5" id="KW-1185">Reference proteome</keyword>
<feature type="compositionally biased region" description="Low complexity" evidence="1">
    <location>
        <begin position="7"/>
        <end position="40"/>
    </location>
</feature>
<dbReference type="Proteomes" id="UP000093355">
    <property type="component" value="Unassembled WGS sequence"/>
</dbReference>
<dbReference type="STRING" id="904291.A7J15_04000"/>
<evidence type="ECO:0000313" key="4">
    <source>
        <dbReference type="EMBL" id="OCG74704.1"/>
    </source>
</evidence>
<feature type="region of interest" description="Disordered" evidence="1">
    <location>
        <begin position="1"/>
        <end position="40"/>
    </location>
</feature>
<accession>A0A1B9NDS3</accession>
<feature type="transmembrane region" description="Helical" evidence="2">
    <location>
        <begin position="103"/>
        <end position="122"/>
    </location>
</feature>
<proteinExistence type="predicted"/>
<evidence type="ECO:0000256" key="2">
    <source>
        <dbReference type="SAM" id="Phobius"/>
    </source>
</evidence>
<evidence type="ECO:0000256" key="1">
    <source>
        <dbReference type="SAM" id="MobiDB-lite"/>
    </source>
</evidence>